<sequence>MADTTTSNTTNALLQNELTAVQRRYHGQVLPSTEDGVTQVRCFVSLSDPDLPTQFKGEAELMVTLPADYPASAARLDLCGWEQRMSKTQFRVLNEATTARAEELRGVYGLRKLLTWLDNNFYRLLQSVKEEEEEAVVVQEEQKADKAEDDSDAKNESTEEAKDSRRRRRCPFFARGKCNRGAKCKFAHTTKQPAATDKEVDSRDASHTETQSAKSEETPSKPDADKKKKKKKQKKTDEDKGADKPEPAVTKKTKRPCKFFAKGKCRDGDQCKFSHEKKTKNASEETPRPAKPAPGILVAVIGEPTSPKQTAASVEVEYLPLDPKEWTTEQQKALDTALMKYPTTMDKKERWTSIASEVNGKTLNDCIDRFKLLCQLAKSGHLSEMPETPPPAPVEVTAKEEDSPSEEAQLNAKIIPVDQRVPVETEPEVKGTQIRLDELFMHQVGTLTPHRLVCQVQCSNCPLKFDAKLSLADAKLQKWCPRCSALHVVSLRPVFAHAASDVVAYIDSDNCAVVDVLPSDLLASCLDCSTEALVESTVPGRRSEQACFSCHTKLAVMTKRFVVTHLSTSNNGVVSKTSSAPATTKKTSKRPTETFVLGQPLPRNGVCEHYKHSFRWFRFQCCGKAFPCDVCHDSSDCPQANTGKIASKTVCGYCSKEQSSSVKECSCGNTMGKKVIKSSHWEGGQGCRDRSRMSANDKAKYRGVNKTESQKSKRVGQEGKARAQGHHRAHPETVE</sequence>
<feature type="domain" description="C3H1-type" evidence="8">
    <location>
        <begin position="164"/>
        <end position="191"/>
    </location>
</feature>
<organism evidence="11 12">
    <name type="scientific">Pythium oligandrum</name>
    <name type="common">Mycoparasitic fungus</name>
    <dbReference type="NCBI Taxonomy" id="41045"/>
    <lineage>
        <taxon>Eukaryota</taxon>
        <taxon>Sar</taxon>
        <taxon>Stramenopiles</taxon>
        <taxon>Oomycota</taxon>
        <taxon>Peronosporomycetes</taxon>
        <taxon>Pythiales</taxon>
        <taxon>Pythiaceae</taxon>
        <taxon>Pythium</taxon>
    </lineage>
</organism>
<feature type="region of interest" description="Disordered" evidence="6">
    <location>
        <begin position="136"/>
        <end position="166"/>
    </location>
</feature>
<dbReference type="CDD" id="cd00167">
    <property type="entry name" value="SANT"/>
    <property type="match status" value="1"/>
</dbReference>
<dbReference type="SMART" id="SM00356">
    <property type="entry name" value="ZnF_C3H1"/>
    <property type="match status" value="2"/>
</dbReference>
<dbReference type="AlphaFoldDB" id="A0A8K1CCM0"/>
<feature type="region of interest" description="Disordered" evidence="6">
    <location>
        <begin position="681"/>
        <end position="735"/>
    </location>
</feature>
<feature type="zinc finger region" description="C3H1-type" evidence="5">
    <location>
        <begin position="164"/>
        <end position="191"/>
    </location>
</feature>
<reference evidence="11" key="1">
    <citation type="submission" date="2019-03" db="EMBL/GenBank/DDBJ databases">
        <title>Long read genome sequence of the mycoparasitic Pythium oligandrum ATCC 38472 isolated from sugarbeet rhizosphere.</title>
        <authorList>
            <person name="Gaulin E."/>
        </authorList>
    </citation>
    <scope>NUCLEOTIDE SEQUENCE</scope>
    <source>
        <strain evidence="11">ATCC 38472_TT</strain>
    </source>
</reference>
<evidence type="ECO:0000256" key="4">
    <source>
        <dbReference type="PROSITE-ProRule" id="PRU00601"/>
    </source>
</evidence>
<feature type="compositionally biased region" description="Basic and acidic residues" evidence="6">
    <location>
        <begin position="687"/>
        <end position="700"/>
    </location>
</feature>
<evidence type="ECO:0000259" key="10">
    <source>
        <dbReference type="PROSITE" id="PS51266"/>
    </source>
</evidence>
<dbReference type="GO" id="GO:0008270">
    <property type="term" value="F:zinc ion binding"/>
    <property type="evidence" value="ECO:0007669"/>
    <property type="project" value="UniProtKB-KW"/>
</dbReference>
<dbReference type="InterPro" id="IPR008913">
    <property type="entry name" value="Znf_CHY"/>
</dbReference>
<dbReference type="InterPro" id="IPR036855">
    <property type="entry name" value="Znf_CCCH_sf"/>
</dbReference>
<feature type="compositionally biased region" description="Basic and acidic residues" evidence="6">
    <location>
        <begin position="214"/>
        <end position="226"/>
    </location>
</feature>
<keyword evidence="2 4" id="KW-0863">Zinc-finger</keyword>
<protein>
    <submittedName>
        <fullName evidence="11">Uncharacterized protein</fullName>
    </submittedName>
</protein>
<feature type="compositionally biased region" description="Basic and acidic residues" evidence="6">
    <location>
        <begin position="235"/>
        <end position="246"/>
    </location>
</feature>
<evidence type="ECO:0000259" key="8">
    <source>
        <dbReference type="PROSITE" id="PS50103"/>
    </source>
</evidence>
<dbReference type="InterPro" id="IPR000571">
    <property type="entry name" value="Znf_CCCH"/>
</dbReference>
<feature type="domain" description="C3H1-type" evidence="8">
    <location>
        <begin position="251"/>
        <end position="278"/>
    </location>
</feature>
<dbReference type="PANTHER" id="PTHR36886">
    <property type="entry name" value="PROTEIN FRIGIDA-ESSENTIAL 1"/>
    <property type="match status" value="1"/>
</dbReference>
<dbReference type="OrthoDB" id="10253329at2759"/>
<dbReference type="PANTHER" id="PTHR36886:SF8">
    <property type="entry name" value="ZINC FINGER CCCH DOMAIN-CONTAINING PROTEIN 38"/>
    <property type="match status" value="1"/>
</dbReference>
<evidence type="ECO:0000256" key="1">
    <source>
        <dbReference type="ARBA" id="ARBA00022723"/>
    </source>
</evidence>
<dbReference type="SUPFAM" id="SSF46689">
    <property type="entry name" value="Homeodomain-like"/>
    <property type="match status" value="1"/>
</dbReference>
<dbReference type="Gene3D" id="4.10.1000.10">
    <property type="entry name" value="Zinc finger, CCCH-type"/>
    <property type="match status" value="1"/>
</dbReference>
<feature type="region of interest" description="Disordered" evidence="6">
    <location>
        <begin position="187"/>
        <end position="255"/>
    </location>
</feature>
<dbReference type="InterPro" id="IPR006575">
    <property type="entry name" value="RWD_dom"/>
</dbReference>
<dbReference type="SUPFAM" id="SSF161219">
    <property type="entry name" value="CHY zinc finger-like"/>
    <property type="match status" value="1"/>
</dbReference>
<dbReference type="Pfam" id="PF00642">
    <property type="entry name" value="zf-CCCH"/>
    <property type="match status" value="2"/>
</dbReference>
<gene>
    <name evidence="11" type="ORF">Poli38472_000712</name>
</gene>
<evidence type="ECO:0000256" key="3">
    <source>
        <dbReference type="ARBA" id="ARBA00022833"/>
    </source>
</evidence>
<feature type="zinc finger region" description="C3H1-type" evidence="5">
    <location>
        <begin position="251"/>
        <end position="278"/>
    </location>
</feature>
<dbReference type="PROSITE" id="PS50090">
    <property type="entry name" value="MYB_LIKE"/>
    <property type="match status" value="1"/>
</dbReference>
<dbReference type="Gene3D" id="1.10.10.60">
    <property type="entry name" value="Homeodomain-like"/>
    <property type="match status" value="1"/>
</dbReference>
<dbReference type="PROSITE" id="PS51266">
    <property type="entry name" value="ZF_CHY"/>
    <property type="match status" value="1"/>
</dbReference>
<evidence type="ECO:0000259" key="9">
    <source>
        <dbReference type="PROSITE" id="PS50908"/>
    </source>
</evidence>
<dbReference type="InterPro" id="IPR037274">
    <property type="entry name" value="Znf_CHY_sf"/>
</dbReference>
<evidence type="ECO:0000256" key="2">
    <source>
        <dbReference type="ARBA" id="ARBA00022771"/>
    </source>
</evidence>
<dbReference type="SUPFAM" id="SSF54495">
    <property type="entry name" value="UBC-like"/>
    <property type="match status" value="1"/>
</dbReference>
<feature type="domain" description="Myb-like" evidence="7">
    <location>
        <begin position="326"/>
        <end position="374"/>
    </location>
</feature>
<feature type="compositionally biased region" description="Basic and acidic residues" evidence="6">
    <location>
        <begin position="140"/>
        <end position="163"/>
    </location>
</feature>
<proteinExistence type="predicted"/>
<evidence type="ECO:0000313" key="11">
    <source>
        <dbReference type="EMBL" id="TMW60670.1"/>
    </source>
</evidence>
<accession>A0A8K1CCM0</accession>
<comment type="caution">
    <text evidence="11">The sequence shown here is derived from an EMBL/GenBank/DDBJ whole genome shotgun (WGS) entry which is preliminary data.</text>
</comment>
<dbReference type="SUPFAM" id="SSF90229">
    <property type="entry name" value="CCCH zinc finger"/>
    <property type="match status" value="2"/>
</dbReference>
<dbReference type="EMBL" id="SPLM01000108">
    <property type="protein sequence ID" value="TMW60670.1"/>
    <property type="molecule type" value="Genomic_DNA"/>
</dbReference>
<dbReference type="InterPro" id="IPR052650">
    <property type="entry name" value="Zinc_finger_CCCH"/>
</dbReference>
<dbReference type="Pfam" id="PF00249">
    <property type="entry name" value="Myb_DNA-binding"/>
    <property type="match status" value="1"/>
</dbReference>
<keyword evidence="1 5" id="KW-0479">Metal-binding</keyword>
<evidence type="ECO:0000313" key="12">
    <source>
        <dbReference type="Proteomes" id="UP000794436"/>
    </source>
</evidence>
<keyword evidence="12" id="KW-1185">Reference proteome</keyword>
<name>A0A8K1CCM0_PYTOL</name>
<feature type="compositionally biased region" description="Basic and acidic residues" evidence="6">
    <location>
        <begin position="708"/>
        <end position="721"/>
    </location>
</feature>
<feature type="domain" description="CHY-type" evidence="10">
    <location>
        <begin position="600"/>
        <end position="669"/>
    </location>
</feature>
<keyword evidence="3 5" id="KW-0862">Zinc</keyword>
<dbReference type="Gene3D" id="2.30.30.1190">
    <property type="match status" value="1"/>
</dbReference>
<feature type="compositionally biased region" description="Basic and acidic residues" evidence="6">
    <location>
        <begin position="196"/>
        <end position="207"/>
    </location>
</feature>
<dbReference type="InterPro" id="IPR016135">
    <property type="entry name" value="UBQ-conjugating_enzyme/RWD"/>
</dbReference>
<dbReference type="Pfam" id="PF05495">
    <property type="entry name" value="zf-CHY"/>
    <property type="match status" value="1"/>
</dbReference>
<feature type="domain" description="RWD" evidence="9">
    <location>
        <begin position="16"/>
        <end position="124"/>
    </location>
</feature>
<evidence type="ECO:0000259" key="7">
    <source>
        <dbReference type="PROSITE" id="PS50090"/>
    </source>
</evidence>
<evidence type="ECO:0000256" key="5">
    <source>
        <dbReference type="PROSITE-ProRule" id="PRU00723"/>
    </source>
</evidence>
<dbReference type="InterPro" id="IPR001005">
    <property type="entry name" value="SANT/Myb"/>
</dbReference>
<dbReference type="SMART" id="SM00717">
    <property type="entry name" value="SANT"/>
    <property type="match status" value="1"/>
</dbReference>
<dbReference type="PROSITE" id="PS50103">
    <property type="entry name" value="ZF_C3H1"/>
    <property type="match status" value="2"/>
</dbReference>
<dbReference type="PROSITE" id="PS50908">
    <property type="entry name" value="RWD"/>
    <property type="match status" value="1"/>
</dbReference>
<dbReference type="Proteomes" id="UP000794436">
    <property type="component" value="Unassembled WGS sequence"/>
</dbReference>
<dbReference type="InterPro" id="IPR009057">
    <property type="entry name" value="Homeodomain-like_sf"/>
</dbReference>
<evidence type="ECO:0000256" key="6">
    <source>
        <dbReference type="SAM" id="MobiDB-lite"/>
    </source>
</evidence>